<dbReference type="AlphaFoldDB" id="A0A506Y9F6"/>
<dbReference type="InterPro" id="IPR023405">
    <property type="entry name" value="Topo_IA_core_domain"/>
</dbReference>
<organism evidence="3 4">
    <name type="scientific">Schumannella soli</name>
    <dbReference type="NCBI Taxonomy" id="2590779"/>
    <lineage>
        <taxon>Bacteria</taxon>
        <taxon>Bacillati</taxon>
        <taxon>Actinomycetota</taxon>
        <taxon>Actinomycetes</taxon>
        <taxon>Micrococcales</taxon>
        <taxon>Microbacteriaceae</taxon>
        <taxon>Schumannella</taxon>
    </lineage>
</organism>
<feature type="domain" description="Wadjet protein JetD C-terminal" evidence="1">
    <location>
        <begin position="218"/>
        <end position="402"/>
    </location>
</feature>
<name>A0A506Y9F6_9MICO</name>
<reference evidence="3 4" key="1">
    <citation type="submission" date="2019-06" db="EMBL/GenBank/DDBJ databases">
        <authorList>
            <person name="Li F."/>
        </authorList>
    </citation>
    <scope>NUCLEOTIDE SEQUENCE [LARGE SCALE GENOMIC DNA]</scope>
    <source>
        <strain evidence="3 4">10F1D-1</strain>
    </source>
</reference>
<dbReference type="InterPro" id="IPR024534">
    <property type="entry name" value="JetD_C"/>
</dbReference>
<gene>
    <name evidence="3" type="ORF">FJ657_03425</name>
</gene>
<feature type="domain" description="DUF3322" evidence="2">
    <location>
        <begin position="66"/>
        <end position="207"/>
    </location>
</feature>
<dbReference type="RefSeq" id="WP_141162246.1">
    <property type="nucleotide sequence ID" value="NZ_VHQG01000001.1"/>
</dbReference>
<dbReference type="Proteomes" id="UP000316252">
    <property type="component" value="Unassembled WGS sequence"/>
</dbReference>
<dbReference type="SUPFAM" id="SSF56712">
    <property type="entry name" value="Prokaryotic type I DNA topoisomerase"/>
    <property type="match status" value="1"/>
</dbReference>
<evidence type="ECO:0000259" key="2">
    <source>
        <dbReference type="Pfam" id="PF11795"/>
    </source>
</evidence>
<protein>
    <recommendedName>
        <fullName evidence="5">DUF3322 and DUF2220 domain-containing protein</fullName>
    </recommendedName>
</protein>
<dbReference type="Pfam" id="PF09983">
    <property type="entry name" value="JetD_C"/>
    <property type="match status" value="1"/>
</dbReference>
<dbReference type="EMBL" id="VHQG01000001">
    <property type="protein sequence ID" value="TPW77718.1"/>
    <property type="molecule type" value="Genomic_DNA"/>
</dbReference>
<accession>A0A506Y9F6</accession>
<evidence type="ECO:0008006" key="5">
    <source>
        <dbReference type="Google" id="ProtNLM"/>
    </source>
</evidence>
<comment type="caution">
    <text evidence="3">The sequence shown here is derived from an EMBL/GenBank/DDBJ whole genome shotgun (WGS) entry which is preliminary data.</text>
</comment>
<dbReference type="Pfam" id="PF11795">
    <property type="entry name" value="DUF3322"/>
    <property type="match status" value="1"/>
</dbReference>
<evidence type="ECO:0000313" key="4">
    <source>
        <dbReference type="Proteomes" id="UP000316252"/>
    </source>
</evidence>
<dbReference type="OrthoDB" id="322908at2"/>
<evidence type="ECO:0000313" key="3">
    <source>
        <dbReference type="EMBL" id="TPW77718.1"/>
    </source>
</evidence>
<sequence length="410" mass="44258">MTARLLGPGEVAELISARLSRELFAHISRAVGGTTVGGEVEPFTTVKASTGLQRDRDIAGPGGPGFDGWSAWMRAWRSVDLSGIDGVSVTRRSVEISGVDYDAVAVVRVDTVASALEVIARLGGEAPGEAVAALDLAQRLYGVGATVTAGPLRRALGLPDSEASMLLSAVDWLAEHPDLGTWTLRQVPMPGVHSKWLANRAGLLRDLTGRDVTAETRRRPSVIHFTYVDPTYLASAGRRHDAWTAGDVHDPAYLPRTVVVVENRDSRLDFPPHPATIVIEGAGKAVASLLTQVEWTLDADRIVYWGDIDVDGYAILDHLRSTLNAHGVTVDSILMDDVDRHRYAEFGVLHGRDGEPLSASRTPLRQLTPDERQAYAYVGSGGTPEFRRIEQERIPFADVAAALRKLVAEG</sequence>
<keyword evidence="4" id="KW-1185">Reference proteome</keyword>
<dbReference type="InterPro" id="IPR024537">
    <property type="entry name" value="DUF3322"/>
</dbReference>
<evidence type="ECO:0000259" key="1">
    <source>
        <dbReference type="Pfam" id="PF09983"/>
    </source>
</evidence>
<proteinExistence type="predicted"/>